<reference evidence="2" key="1">
    <citation type="submission" date="2017-08" db="EMBL/GenBank/DDBJ databases">
        <authorList>
            <person name="Polle J.E."/>
            <person name="Barry K."/>
            <person name="Cushman J."/>
            <person name="Schmutz J."/>
            <person name="Tran D."/>
            <person name="Hathwaick L.T."/>
            <person name="Yim W.C."/>
            <person name="Jenkins J."/>
            <person name="Mckie-Krisberg Z.M."/>
            <person name="Prochnik S."/>
            <person name="Lindquist E."/>
            <person name="Dockter R.B."/>
            <person name="Adam C."/>
            <person name="Molina H."/>
            <person name="Bunkerborg J."/>
            <person name="Jin E."/>
            <person name="Buchheim M."/>
            <person name="Magnuson J."/>
        </authorList>
    </citation>
    <scope>NUCLEOTIDE SEQUENCE</scope>
    <source>
        <strain evidence="2">CCAP 19/18</strain>
    </source>
</reference>
<sequence length="96" mass="10726">MGKGSSSRVVSFSVSAFVVWKKAVLLLRILSAPISLLILSILRMKLRVHFVAMKNGDGSISTRLMVLSKISVLPLEKGGFCRDVDFLRAYQWLLRC</sequence>
<dbReference type="EMBL" id="MU069724">
    <property type="protein sequence ID" value="KAF5835078.1"/>
    <property type="molecule type" value="Genomic_DNA"/>
</dbReference>
<name>A0ABQ7GKE4_DUNSA</name>
<protein>
    <recommendedName>
        <fullName evidence="4">Encoded protein</fullName>
    </recommendedName>
</protein>
<organism evidence="2 3">
    <name type="scientific">Dunaliella salina</name>
    <name type="common">Green alga</name>
    <name type="synonym">Protococcus salinus</name>
    <dbReference type="NCBI Taxonomy" id="3046"/>
    <lineage>
        <taxon>Eukaryota</taxon>
        <taxon>Viridiplantae</taxon>
        <taxon>Chlorophyta</taxon>
        <taxon>core chlorophytes</taxon>
        <taxon>Chlorophyceae</taxon>
        <taxon>CS clade</taxon>
        <taxon>Chlamydomonadales</taxon>
        <taxon>Dunaliellaceae</taxon>
        <taxon>Dunaliella</taxon>
    </lineage>
</organism>
<evidence type="ECO:0000313" key="2">
    <source>
        <dbReference type="EMBL" id="KAF5835078.1"/>
    </source>
</evidence>
<dbReference type="Proteomes" id="UP000815325">
    <property type="component" value="Unassembled WGS sequence"/>
</dbReference>
<accession>A0ABQ7GKE4</accession>
<evidence type="ECO:0000256" key="1">
    <source>
        <dbReference type="SAM" id="Phobius"/>
    </source>
</evidence>
<feature type="transmembrane region" description="Helical" evidence="1">
    <location>
        <begin position="25"/>
        <end position="44"/>
    </location>
</feature>
<gene>
    <name evidence="2" type="ORF">DUNSADRAFT_7928</name>
</gene>
<keyword evidence="1" id="KW-1133">Transmembrane helix</keyword>
<keyword evidence="3" id="KW-1185">Reference proteome</keyword>
<evidence type="ECO:0008006" key="4">
    <source>
        <dbReference type="Google" id="ProtNLM"/>
    </source>
</evidence>
<keyword evidence="1" id="KW-0812">Transmembrane</keyword>
<comment type="caution">
    <text evidence="2">The sequence shown here is derived from an EMBL/GenBank/DDBJ whole genome shotgun (WGS) entry which is preliminary data.</text>
</comment>
<proteinExistence type="predicted"/>
<evidence type="ECO:0000313" key="3">
    <source>
        <dbReference type="Proteomes" id="UP000815325"/>
    </source>
</evidence>
<keyword evidence="1" id="KW-0472">Membrane</keyword>